<dbReference type="OrthoDB" id="544277at2759"/>
<dbReference type="SUPFAM" id="SSF55729">
    <property type="entry name" value="Acyl-CoA N-acyltransferases (Nat)"/>
    <property type="match status" value="1"/>
</dbReference>
<dbReference type="InterPro" id="IPR016181">
    <property type="entry name" value="Acyl_CoA_acyltransferase"/>
</dbReference>
<evidence type="ECO:0000256" key="1">
    <source>
        <dbReference type="SAM" id="MobiDB-lite"/>
    </source>
</evidence>
<reference evidence="2 3" key="1">
    <citation type="submission" date="2016-07" db="EMBL/GenBank/DDBJ databases">
        <title>Pervasive Adenine N6-methylation of Active Genes in Fungi.</title>
        <authorList>
            <consortium name="DOE Joint Genome Institute"/>
            <person name="Mondo S.J."/>
            <person name="Dannebaum R.O."/>
            <person name="Kuo R.C."/>
            <person name="Labutti K."/>
            <person name="Haridas S."/>
            <person name="Kuo A."/>
            <person name="Salamov A."/>
            <person name="Ahrendt S.R."/>
            <person name="Lipzen A."/>
            <person name="Sullivan W."/>
            <person name="Andreopoulos W.B."/>
            <person name="Clum A."/>
            <person name="Lindquist E."/>
            <person name="Daum C."/>
            <person name="Ramamoorthy G.K."/>
            <person name="Gryganskyi A."/>
            <person name="Culley D."/>
            <person name="Magnuson J.K."/>
            <person name="James T.Y."/>
            <person name="O'Malley M.A."/>
            <person name="Stajich J.E."/>
            <person name="Spatafora J.W."/>
            <person name="Visel A."/>
            <person name="Grigoriev I.V."/>
        </authorList>
    </citation>
    <scope>NUCLEOTIDE SEQUENCE [LARGE SCALE GENOMIC DNA]</scope>
    <source>
        <strain evidence="2 3">62-1032</strain>
    </source>
</reference>
<keyword evidence="3" id="KW-1185">Reference proteome</keyword>
<organism evidence="2 3">
    <name type="scientific">Leucosporidium creatinivorum</name>
    <dbReference type="NCBI Taxonomy" id="106004"/>
    <lineage>
        <taxon>Eukaryota</taxon>
        <taxon>Fungi</taxon>
        <taxon>Dikarya</taxon>
        <taxon>Basidiomycota</taxon>
        <taxon>Pucciniomycotina</taxon>
        <taxon>Microbotryomycetes</taxon>
        <taxon>Leucosporidiales</taxon>
        <taxon>Leucosporidium</taxon>
    </lineage>
</organism>
<accession>A0A1Y2DZ96</accession>
<dbReference type="InParanoid" id="A0A1Y2DZ96"/>
<evidence type="ECO:0000313" key="2">
    <source>
        <dbReference type="EMBL" id="ORY64612.1"/>
    </source>
</evidence>
<dbReference type="CDD" id="cd04301">
    <property type="entry name" value="NAT_SF"/>
    <property type="match status" value="1"/>
</dbReference>
<dbReference type="Proteomes" id="UP000193467">
    <property type="component" value="Unassembled WGS sequence"/>
</dbReference>
<proteinExistence type="predicted"/>
<evidence type="ECO:0000313" key="3">
    <source>
        <dbReference type="Proteomes" id="UP000193467"/>
    </source>
</evidence>
<name>A0A1Y2DZ96_9BASI</name>
<dbReference type="AlphaFoldDB" id="A0A1Y2DZ96"/>
<dbReference type="InterPro" id="IPR052523">
    <property type="entry name" value="Trichothecene_AcTrans"/>
</dbReference>
<dbReference type="STRING" id="106004.A0A1Y2DZ96"/>
<gene>
    <name evidence="2" type="ORF">BCR35DRAFT_334699</name>
</gene>
<dbReference type="PANTHER" id="PTHR42791">
    <property type="entry name" value="GNAT FAMILY ACETYLTRANSFERASE"/>
    <property type="match status" value="1"/>
</dbReference>
<dbReference type="PANTHER" id="PTHR42791:SF1">
    <property type="entry name" value="N-ACETYLTRANSFERASE DOMAIN-CONTAINING PROTEIN"/>
    <property type="match status" value="1"/>
</dbReference>
<dbReference type="Gene3D" id="3.40.630.30">
    <property type="match status" value="1"/>
</dbReference>
<dbReference type="EMBL" id="MCGR01000066">
    <property type="protein sequence ID" value="ORY64612.1"/>
    <property type="molecule type" value="Genomic_DNA"/>
</dbReference>
<comment type="caution">
    <text evidence="2">The sequence shown here is derived from an EMBL/GenBank/DDBJ whole genome shotgun (WGS) entry which is preliminary data.</text>
</comment>
<sequence>MTAPHTLNRLENTRENAKKVSEILVRAFADDPVINAFVEPIRDPIARQHFREDTWFQFLILAASLNHCELYEVDDWKGVSVWMPPNTDAGNPWTLIPAEFLRVLWGLGIRGVALSGLGVGGELRRAAREMMDTLNKQSGAKVKGLSGCWYCFFVGVLPEHQNQGLSRALMSPHTPSLSPYTLSPTHSPQHPTSLKASNPRSRALYEKLGFTLLGERRIAVGSMNAKGMTERGGEGAPIWGMAIPALEKDRE</sequence>
<feature type="region of interest" description="Disordered" evidence="1">
    <location>
        <begin position="176"/>
        <end position="198"/>
    </location>
</feature>
<protein>
    <submittedName>
        <fullName evidence="2">Uncharacterized protein</fullName>
    </submittedName>
</protein>